<name>A0A9N8E1M7_9STRA</name>
<dbReference type="OrthoDB" id="284292at2759"/>
<sequence length="206" mass="23167">MNPAMMRTVSVTARRLLMANNRPVLQQFTAVRGYRGDSGDGETNLSAAEEALVRKGKPVDEAIRARHVRPVQLKELSPQNLADLQANASGSGTSTQDLELEIRRKRLIYRAKQRGWLEVDILLGAWASENVPQLEGDELDQFEDFCNEETIDIYNIITLRLDVPDHMKRPDGQGVVERIQEWARSSPLGKADPSTYKKVKESAKLI</sequence>
<dbReference type="InterPro" id="IPR005631">
    <property type="entry name" value="SDH"/>
</dbReference>
<dbReference type="FunFam" id="1.10.150.250:FF:000004">
    <property type="entry name" value="Succinate dehydrogenase assembly factor 2, mitochondrial"/>
    <property type="match status" value="1"/>
</dbReference>
<dbReference type="PANTHER" id="PTHR12469">
    <property type="entry name" value="PROTEIN EMI5 HOMOLOG, MITOCHONDRIAL"/>
    <property type="match status" value="1"/>
</dbReference>
<evidence type="ECO:0000313" key="3">
    <source>
        <dbReference type="EMBL" id="CAB9510034.1"/>
    </source>
</evidence>
<dbReference type="GO" id="GO:0005739">
    <property type="term" value="C:mitochondrion"/>
    <property type="evidence" value="ECO:0007669"/>
    <property type="project" value="TreeGrafter"/>
</dbReference>
<evidence type="ECO:0000256" key="1">
    <source>
        <dbReference type="ARBA" id="ARBA00023128"/>
    </source>
</evidence>
<dbReference type="GO" id="GO:0006121">
    <property type="term" value="P:mitochondrial electron transport, succinate to ubiquinone"/>
    <property type="evidence" value="ECO:0007669"/>
    <property type="project" value="TreeGrafter"/>
</dbReference>
<dbReference type="InterPro" id="IPR036714">
    <property type="entry name" value="SDH_sf"/>
</dbReference>
<evidence type="ECO:0000256" key="2">
    <source>
        <dbReference type="ARBA" id="ARBA00023186"/>
    </source>
</evidence>
<evidence type="ECO:0000313" key="4">
    <source>
        <dbReference type="Proteomes" id="UP001153069"/>
    </source>
</evidence>
<protein>
    <submittedName>
        <fullName evidence="3">Flavinator of succinate dehydrogenase</fullName>
    </submittedName>
</protein>
<organism evidence="3 4">
    <name type="scientific">Seminavis robusta</name>
    <dbReference type="NCBI Taxonomy" id="568900"/>
    <lineage>
        <taxon>Eukaryota</taxon>
        <taxon>Sar</taxon>
        <taxon>Stramenopiles</taxon>
        <taxon>Ochrophyta</taxon>
        <taxon>Bacillariophyta</taxon>
        <taxon>Bacillariophyceae</taxon>
        <taxon>Bacillariophycidae</taxon>
        <taxon>Naviculales</taxon>
        <taxon>Naviculaceae</taxon>
        <taxon>Seminavis</taxon>
    </lineage>
</organism>
<dbReference type="GO" id="GO:0006099">
    <property type="term" value="P:tricarboxylic acid cycle"/>
    <property type="evidence" value="ECO:0007669"/>
    <property type="project" value="TreeGrafter"/>
</dbReference>
<dbReference type="Pfam" id="PF03937">
    <property type="entry name" value="Sdh5"/>
    <property type="match status" value="1"/>
</dbReference>
<dbReference type="PANTHER" id="PTHR12469:SF2">
    <property type="entry name" value="SUCCINATE DEHYDROGENASE ASSEMBLY FACTOR 2, MITOCHONDRIAL"/>
    <property type="match status" value="1"/>
</dbReference>
<dbReference type="Proteomes" id="UP001153069">
    <property type="component" value="Unassembled WGS sequence"/>
</dbReference>
<keyword evidence="2" id="KW-0143">Chaperone</keyword>
<keyword evidence="4" id="KW-1185">Reference proteome</keyword>
<dbReference type="SUPFAM" id="SSF109910">
    <property type="entry name" value="YgfY-like"/>
    <property type="match status" value="1"/>
</dbReference>
<proteinExistence type="predicted"/>
<dbReference type="GO" id="GO:0034553">
    <property type="term" value="P:mitochondrial respiratory chain complex II assembly"/>
    <property type="evidence" value="ECO:0007669"/>
    <property type="project" value="TreeGrafter"/>
</dbReference>
<dbReference type="AlphaFoldDB" id="A0A9N8E1M7"/>
<dbReference type="Gene3D" id="1.10.150.250">
    <property type="entry name" value="Flavinator of succinate dehydrogenase"/>
    <property type="match status" value="1"/>
</dbReference>
<dbReference type="EMBL" id="CAICTM010000416">
    <property type="protein sequence ID" value="CAB9510034.1"/>
    <property type="molecule type" value="Genomic_DNA"/>
</dbReference>
<keyword evidence="1" id="KW-0496">Mitochondrion</keyword>
<reference evidence="3" key="1">
    <citation type="submission" date="2020-06" db="EMBL/GenBank/DDBJ databases">
        <authorList>
            <consortium name="Plant Systems Biology data submission"/>
        </authorList>
    </citation>
    <scope>NUCLEOTIDE SEQUENCE</scope>
    <source>
        <strain evidence="3">D6</strain>
    </source>
</reference>
<comment type="caution">
    <text evidence="3">The sequence shown here is derived from an EMBL/GenBank/DDBJ whole genome shotgun (WGS) entry which is preliminary data.</text>
</comment>
<accession>A0A9N8E1M7</accession>
<gene>
    <name evidence="3" type="ORF">SEMRO_417_G138630.1</name>
</gene>